<feature type="chain" id="PRO_5044208108" evidence="2">
    <location>
        <begin position="22"/>
        <end position="301"/>
    </location>
</feature>
<gene>
    <name evidence="4" type="ORF">NFC81_07260</name>
</gene>
<dbReference type="PROSITE" id="PS51257">
    <property type="entry name" value="PROKAR_LIPOPROTEIN"/>
    <property type="match status" value="1"/>
</dbReference>
<evidence type="ECO:0000256" key="1">
    <source>
        <dbReference type="ARBA" id="ARBA00022801"/>
    </source>
</evidence>
<organism evidence="4">
    <name type="scientific">Salinispirillum sp. LH 10-3-1</name>
    <dbReference type="NCBI Taxonomy" id="2952525"/>
    <lineage>
        <taxon>Bacteria</taxon>
        <taxon>Pseudomonadati</taxon>
        <taxon>Pseudomonadota</taxon>
        <taxon>Gammaproteobacteria</taxon>
        <taxon>Oceanospirillales</taxon>
        <taxon>Saccharospirillaceae</taxon>
        <taxon>Salinispirillum</taxon>
    </lineage>
</organism>
<evidence type="ECO:0000259" key="3">
    <source>
        <dbReference type="Pfam" id="PF20434"/>
    </source>
</evidence>
<dbReference type="SUPFAM" id="SSF53474">
    <property type="entry name" value="alpha/beta-Hydrolases"/>
    <property type="match status" value="1"/>
</dbReference>
<name>A0AB38YJV2_9GAMM</name>
<proteinExistence type="predicted"/>
<dbReference type="RefSeq" id="WP_304996863.1">
    <property type="nucleotide sequence ID" value="NZ_CP101717.1"/>
</dbReference>
<keyword evidence="2" id="KW-0732">Signal</keyword>
<dbReference type="InterPro" id="IPR049492">
    <property type="entry name" value="BD-FAE-like_dom"/>
</dbReference>
<dbReference type="PANTHER" id="PTHR48081">
    <property type="entry name" value="AB HYDROLASE SUPERFAMILY PROTEIN C4A8.06C"/>
    <property type="match status" value="1"/>
</dbReference>
<keyword evidence="1 4" id="KW-0378">Hydrolase</keyword>
<protein>
    <submittedName>
        <fullName evidence="4">Alpha/beta hydrolase</fullName>
    </submittedName>
</protein>
<dbReference type="AlphaFoldDB" id="A0AB38YJV2"/>
<dbReference type="Gene3D" id="3.40.50.1820">
    <property type="entry name" value="alpha/beta hydrolase"/>
    <property type="match status" value="1"/>
</dbReference>
<accession>A0AB38YJV2</accession>
<dbReference type="EMBL" id="CP101717">
    <property type="protein sequence ID" value="WLD59571.1"/>
    <property type="molecule type" value="Genomic_DNA"/>
</dbReference>
<dbReference type="InterPro" id="IPR050300">
    <property type="entry name" value="GDXG_lipolytic_enzyme"/>
</dbReference>
<dbReference type="InterPro" id="IPR029058">
    <property type="entry name" value="AB_hydrolase_fold"/>
</dbReference>
<evidence type="ECO:0000256" key="2">
    <source>
        <dbReference type="SAM" id="SignalP"/>
    </source>
</evidence>
<sequence length="301" mass="33068">MRLLYLIALPVAGLLASCAQHTQQTEAALVNAEVTEPSGPVGYRTLEQLIFSPPDWPATLHGDLYLPELPGPHPTILLVHGGGWEARSRQDMNSTARRMARQGFAVFNVDYRFAPEFPFPAQLHDVQVAMHWLHDRAEHYQLDTDRIAAAGFSSGAHMVSLLAAVADQPTTLNTPYGGPNTRPIAVIAGGTPTDLLKFSGGRLVEQFLQGTPHEIPDVYALASPMWHLHSNAPPFFLYHGQNDRLVPIEHSTDFAHALTHFGVPHELYVMRVRGHASAFITSQRAIDQGLNFVRRVSGAAD</sequence>
<feature type="domain" description="BD-FAE-like" evidence="3">
    <location>
        <begin position="63"/>
        <end position="258"/>
    </location>
</feature>
<evidence type="ECO:0000313" key="4">
    <source>
        <dbReference type="EMBL" id="WLD59571.1"/>
    </source>
</evidence>
<reference evidence="4" key="1">
    <citation type="submission" date="2022-07" db="EMBL/GenBank/DDBJ databases">
        <title>Complete genome sequence of Salinispirillum sp. LH10-3-1 capable of multiple carbohydrate inversion isolated from a soda lake.</title>
        <authorList>
            <person name="Liu J."/>
            <person name="Zhai Y."/>
            <person name="Zhang H."/>
            <person name="Yang H."/>
            <person name="Qu J."/>
            <person name="Li J."/>
        </authorList>
    </citation>
    <scope>NUCLEOTIDE SEQUENCE</scope>
    <source>
        <strain evidence="4">LH 10-3-1</strain>
    </source>
</reference>
<feature type="signal peptide" evidence="2">
    <location>
        <begin position="1"/>
        <end position="21"/>
    </location>
</feature>
<dbReference type="GO" id="GO:0016787">
    <property type="term" value="F:hydrolase activity"/>
    <property type="evidence" value="ECO:0007669"/>
    <property type="project" value="UniProtKB-KW"/>
</dbReference>
<dbReference type="Pfam" id="PF20434">
    <property type="entry name" value="BD-FAE"/>
    <property type="match status" value="1"/>
</dbReference>